<evidence type="ECO:0000313" key="2">
    <source>
        <dbReference type="EMBL" id="EXI90227.1"/>
    </source>
</evidence>
<feature type="transmembrane region" description="Helical" evidence="1">
    <location>
        <begin position="6"/>
        <end position="25"/>
    </location>
</feature>
<dbReference type="EMBL" id="JEMY01000008">
    <property type="protein sequence ID" value="EXI90227.1"/>
    <property type="molecule type" value="Genomic_DNA"/>
</dbReference>
<keyword evidence="1" id="KW-0472">Membrane</keyword>
<reference evidence="2" key="1">
    <citation type="submission" date="2014-02" db="EMBL/GenBank/DDBJ databases">
        <title>Expanding our view of genomic diversity in Candidatus Accumulibacter clades.</title>
        <authorList>
            <person name="Skennerton C.T."/>
            <person name="Barr J.J."/>
            <person name="Slater F.R."/>
            <person name="Bond P.L."/>
            <person name="Tyson G.W."/>
        </authorList>
    </citation>
    <scope>NUCLEOTIDE SEQUENCE [LARGE SCALE GENOMIC DNA]</scope>
</reference>
<protein>
    <recommendedName>
        <fullName evidence="4">DUF4239 domain-containing protein</fullName>
    </recommendedName>
</protein>
<dbReference type="AlphaFoldDB" id="A0A011QLK2"/>
<name>A0A011QLK2_ACCRE</name>
<dbReference type="STRING" id="1454004.AW11_00930"/>
<dbReference type="InterPro" id="IPR025333">
    <property type="entry name" value="DUF4239"/>
</dbReference>
<proteinExistence type="predicted"/>
<evidence type="ECO:0008006" key="4">
    <source>
        <dbReference type="Google" id="ProtNLM"/>
    </source>
</evidence>
<comment type="caution">
    <text evidence="2">The sequence shown here is derived from an EMBL/GenBank/DDBJ whole genome shotgun (WGS) entry which is preliminary data.</text>
</comment>
<organism evidence="2 3">
    <name type="scientific">Accumulibacter regalis</name>
    <dbReference type="NCBI Taxonomy" id="522306"/>
    <lineage>
        <taxon>Bacteria</taxon>
        <taxon>Pseudomonadati</taxon>
        <taxon>Pseudomonadota</taxon>
        <taxon>Betaproteobacteria</taxon>
        <taxon>Candidatus Accumulibacter</taxon>
    </lineage>
</organism>
<dbReference type="Pfam" id="PF14023">
    <property type="entry name" value="Bestrophin-like"/>
    <property type="match status" value="1"/>
</dbReference>
<keyword evidence="1" id="KW-1133">Transmembrane helix</keyword>
<feature type="transmembrane region" description="Helical" evidence="1">
    <location>
        <begin position="185"/>
        <end position="202"/>
    </location>
</feature>
<dbReference type="Proteomes" id="UP000022141">
    <property type="component" value="Unassembled WGS sequence"/>
</dbReference>
<evidence type="ECO:0000256" key="1">
    <source>
        <dbReference type="SAM" id="Phobius"/>
    </source>
</evidence>
<accession>A0A011QLK2</accession>
<feature type="transmembrane region" description="Helical" evidence="1">
    <location>
        <begin position="214"/>
        <end position="232"/>
    </location>
</feature>
<evidence type="ECO:0000313" key="3">
    <source>
        <dbReference type="Proteomes" id="UP000022141"/>
    </source>
</evidence>
<dbReference type="PATRIC" id="fig|1454004.3.peg.978"/>
<sequence>MSYTAFASLISLVLFFGMVALLEIGRRIGVRRRSIDPDGAQAGTGAVDGAVFALLGLLIAFTFSGAATRFDERRNLVVQEANDIGTAYLRLDLLPPGAQPALRDLFRRYVGSRLEAYRKLPDIAAAKAELAHSIKLQGEIWNQALAASQMNDAPPAATMLLLPALNQMIDITTTRTTATAMHPPVVIFVLLYGLALIAALLAGYGMSAAKARSWLHMIGFAASMALAVHVVIDIEYPRLGLIRVDTFDQVLVDVLESMK</sequence>
<keyword evidence="3" id="KW-1185">Reference proteome</keyword>
<dbReference type="eggNOG" id="ENOG502Z8P1">
    <property type="taxonomic scope" value="Bacteria"/>
</dbReference>
<keyword evidence="1" id="KW-0812">Transmembrane</keyword>
<gene>
    <name evidence="2" type="ORF">AW11_00930</name>
</gene>
<feature type="transmembrane region" description="Helical" evidence="1">
    <location>
        <begin position="46"/>
        <end position="67"/>
    </location>
</feature>